<accession>A0A1F5ZUT1</accession>
<evidence type="ECO:0000256" key="1">
    <source>
        <dbReference type="PIRSR" id="PIRSR640198-1"/>
    </source>
</evidence>
<keyword evidence="2" id="KW-0067">ATP-binding</keyword>
<feature type="binding site" evidence="2">
    <location>
        <begin position="192"/>
        <end position="199"/>
    </location>
    <ligand>
        <name>ATP</name>
        <dbReference type="ChEBI" id="CHEBI:30616"/>
    </ligand>
</feature>
<protein>
    <recommendedName>
        <fullName evidence="4">Fido domain-containing protein</fullName>
    </recommendedName>
</protein>
<comment type="caution">
    <text evidence="5">The sequence shown here is derived from an EMBL/GenBank/DDBJ whole genome shotgun (WGS) entry which is preliminary data.</text>
</comment>
<dbReference type="SUPFAM" id="SSF140931">
    <property type="entry name" value="Fic-like"/>
    <property type="match status" value="1"/>
</dbReference>
<dbReference type="STRING" id="1798383.A3D78_02875"/>
<keyword evidence="2" id="KW-0547">Nucleotide-binding</keyword>
<dbReference type="InterPro" id="IPR036597">
    <property type="entry name" value="Fido-like_dom_sf"/>
</dbReference>
<dbReference type="Pfam" id="PF02661">
    <property type="entry name" value="Fic"/>
    <property type="match status" value="1"/>
</dbReference>
<dbReference type="PANTHER" id="PTHR13504:SF38">
    <property type="entry name" value="FIDO DOMAIN-CONTAINING PROTEIN"/>
    <property type="match status" value="1"/>
</dbReference>
<dbReference type="InterPro" id="IPR036388">
    <property type="entry name" value="WH-like_DNA-bd_sf"/>
</dbReference>
<dbReference type="AlphaFoldDB" id="A0A1F5ZUT1"/>
<dbReference type="PANTHER" id="PTHR13504">
    <property type="entry name" value="FIDO DOMAIN-CONTAINING PROTEIN DDB_G0283145"/>
    <property type="match status" value="1"/>
</dbReference>
<feature type="domain" description="Fido" evidence="4">
    <location>
        <begin position="103"/>
        <end position="258"/>
    </location>
</feature>
<dbReference type="InterPro" id="IPR003812">
    <property type="entry name" value="Fido"/>
</dbReference>
<name>A0A1F5ZUT1_9BACT</name>
<feature type="site" description="Important for autoinhibition of adenylyltransferase activity" evidence="3">
    <location>
        <position position="55"/>
    </location>
</feature>
<dbReference type="GO" id="GO:0005524">
    <property type="term" value="F:ATP binding"/>
    <property type="evidence" value="ECO:0007669"/>
    <property type="project" value="UniProtKB-KW"/>
</dbReference>
<evidence type="ECO:0000313" key="6">
    <source>
        <dbReference type="Proteomes" id="UP000176253"/>
    </source>
</evidence>
<feature type="active site" evidence="1">
    <location>
        <position position="188"/>
    </location>
</feature>
<dbReference type="Gene3D" id="1.10.3290.10">
    <property type="entry name" value="Fido-like domain"/>
    <property type="match status" value="1"/>
</dbReference>
<dbReference type="Gene3D" id="1.10.10.10">
    <property type="entry name" value="Winged helix-like DNA-binding domain superfamily/Winged helix DNA-binding domain"/>
    <property type="match status" value="1"/>
</dbReference>
<dbReference type="InterPro" id="IPR040198">
    <property type="entry name" value="Fido_containing"/>
</dbReference>
<proteinExistence type="predicted"/>
<dbReference type="Proteomes" id="UP000176253">
    <property type="component" value="Unassembled WGS sequence"/>
</dbReference>
<gene>
    <name evidence="5" type="ORF">A3D78_02875</name>
</gene>
<evidence type="ECO:0000313" key="5">
    <source>
        <dbReference type="EMBL" id="OGG15827.1"/>
    </source>
</evidence>
<evidence type="ECO:0000259" key="4">
    <source>
        <dbReference type="PROSITE" id="PS51459"/>
    </source>
</evidence>
<dbReference type="PROSITE" id="PS51459">
    <property type="entry name" value="FIDO"/>
    <property type="match status" value="1"/>
</dbReference>
<dbReference type="EMBL" id="MFJM01000070">
    <property type="protein sequence ID" value="OGG15827.1"/>
    <property type="molecule type" value="Genomic_DNA"/>
</dbReference>
<evidence type="ECO:0000256" key="3">
    <source>
        <dbReference type="PIRSR" id="PIRSR640198-3"/>
    </source>
</evidence>
<sequence length="345" mass="39843">MFSPKYTITDKLMANIKKITIIVQDLNGRSYPQPILYELEKQAREISAFASTSIEGNPLPLTEVKKILKSRPESIRQSELEVLNYNQALIELNDQLLNQPLELNLKLILSIHAKVMTNLISEHQIGILRKAPVFVNDPKVGRTIYWPPDAKDVEPLLKDLILYLTKNKDKTDPLILAGIFHKQFVIIHPFMDGNGRTVRLAIKALLADMGLNTFHLFSFENYYNQNVTNYFNIVGVLGNYYEIKDSIKFTAWLEYFTDGIIDELQRVKKELEKVTPLTPEKELLPHHQTIISYLKEKGFIKDRNYARLTNRAKATRILDFKKLMNMGIIERLGKGKNTYYTLKTS</sequence>
<reference evidence="5 6" key="1">
    <citation type="journal article" date="2016" name="Nat. Commun.">
        <title>Thousands of microbial genomes shed light on interconnected biogeochemical processes in an aquifer system.</title>
        <authorList>
            <person name="Anantharaman K."/>
            <person name="Brown C.T."/>
            <person name="Hug L.A."/>
            <person name="Sharon I."/>
            <person name="Castelle C.J."/>
            <person name="Probst A.J."/>
            <person name="Thomas B.C."/>
            <person name="Singh A."/>
            <person name="Wilkins M.J."/>
            <person name="Karaoz U."/>
            <person name="Brodie E.L."/>
            <person name="Williams K.H."/>
            <person name="Hubbard S.S."/>
            <person name="Banfield J.F."/>
        </authorList>
    </citation>
    <scope>NUCLEOTIDE SEQUENCE [LARGE SCALE GENOMIC DNA]</scope>
</reference>
<organism evidence="5 6">
    <name type="scientific">Candidatus Gottesmanbacteria bacterium RIFCSPHIGHO2_02_FULL_39_14</name>
    <dbReference type="NCBI Taxonomy" id="1798383"/>
    <lineage>
        <taxon>Bacteria</taxon>
        <taxon>Candidatus Gottesmaniibacteriota</taxon>
    </lineage>
</organism>
<evidence type="ECO:0000256" key="2">
    <source>
        <dbReference type="PIRSR" id="PIRSR640198-2"/>
    </source>
</evidence>